<organism evidence="1">
    <name type="scientific">Ajellomyces dermatitidis (strain ATCC 18188 / CBS 674.68)</name>
    <name type="common">Blastomyces dermatitidis</name>
    <dbReference type="NCBI Taxonomy" id="653446"/>
    <lineage>
        <taxon>Eukaryota</taxon>
        <taxon>Fungi</taxon>
        <taxon>Dikarya</taxon>
        <taxon>Ascomycota</taxon>
        <taxon>Pezizomycotina</taxon>
        <taxon>Eurotiomycetes</taxon>
        <taxon>Eurotiomycetidae</taxon>
        <taxon>Onygenales</taxon>
        <taxon>Ajellomycetaceae</taxon>
        <taxon>Blastomyces</taxon>
    </lineage>
</organism>
<accession>A0A0J9ESQ8</accession>
<sequence length="132" mass="15773">MSFLFKYSAVLRTIKARERCHRLKREKKKMFKYEKTDCKTHYNILKRLCKRYRNNADDAAYERLKKKTQELAEKKGIETLFRSQIHSMIQDIEKAALLSEHVNLLAAEVEPETADQEMQDFEMQVDLAEKEQ</sequence>
<dbReference type="AlphaFoldDB" id="A0A0J9ESQ8"/>
<reference evidence="1" key="1">
    <citation type="submission" date="2010-03" db="EMBL/GenBank/DDBJ databases">
        <title>Annotation of Blastomyces dermatitidis strain ATCC 18188.</title>
        <authorList>
            <consortium name="The Broad Institute Genome Sequencing Platform"/>
            <consortium name="Broad Institute Genome Sequencing Center for Infectious Disease."/>
            <person name="Cuomo C."/>
            <person name="Klein B."/>
            <person name="Sullivan T."/>
            <person name="Heitman J."/>
            <person name="Young S."/>
            <person name="Zeng Q."/>
            <person name="Gargeya S."/>
            <person name="Alvarado L."/>
            <person name="Berlin A.M."/>
            <person name="Chapman S.B."/>
            <person name="Chen Z."/>
            <person name="Freedman E."/>
            <person name="Gellesch M."/>
            <person name="Goldberg J."/>
            <person name="Griggs A."/>
            <person name="Gujja S."/>
            <person name="Heilman E."/>
            <person name="Heiman D."/>
            <person name="Howarth C."/>
            <person name="Mehta T."/>
            <person name="Neiman D."/>
            <person name="Pearson M."/>
            <person name="Roberts A."/>
            <person name="Saif S."/>
            <person name="Shea T."/>
            <person name="Shenoy N."/>
            <person name="Sisk P."/>
            <person name="Stolte C."/>
            <person name="Sykes S."/>
            <person name="White J."/>
            <person name="Yandava C."/>
            <person name="Haas B."/>
            <person name="Nusbaum C."/>
            <person name="Birren B."/>
        </authorList>
    </citation>
    <scope>NUCLEOTIDE SEQUENCE</scope>
    <source>
        <strain evidence="1">ATCC 18188</strain>
    </source>
</reference>
<dbReference type="Proteomes" id="UP000007802">
    <property type="component" value="Unassembled WGS sequence"/>
</dbReference>
<protein>
    <submittedName>
        <fullName evidence="1">Uncharacterized protein</fullName>
    </submittedName>
</protein>
<dbReference type="OrthoDB" id="4190146at2759"/>
<gene>
    <name evidence="1" type="ORF">BDDG_13277</name>
</gene>
<proteinExistence type="predicted"/>
<dbReference type="EMBL" id="GG749571">
    <property type="protein sequence ID" value="KMW69101.1"/>
    <property type="molecule type" value="Genomic_DNA"/>
</dbReference>
<evidence type="ECO:0000313" key="1">
    <source>
        <dbReference type="EMBL" id="KMW69101.1"/>
    </source>
</evidence>
<name>A0A0J9ESQ8_AJEDA</name>